<evidence type="ECO:0000313" key="2">
    <source>
        <dbReference type="Proteomes" id="UP000008021"/>
    </source>
</evidence>
<protein>
    <submittedName>
        <fullName evidence="1">Uncharacterized protein</fullName>
    </submittedName>
</protein>
<dbReference type="Gramene" id="OMERI03G27310.1">
    <property type="protein sequence ID" value="OMERI03G27310.1"/>
    <property type="gene ID" value="OMERI03G27310"/>
</dbReference>
<proteinExistence type="predicted"/>
<sequence length="60" mass="7396">MAFGVLLFKRSWRISFFQLPDKLYDKEERPLFKMDCRSWETLIMAIFAKFGWNFRNRIEA</sequence>
<keyword evidence="2" id="KW-1185">Reference proteome</keyword>
<evidence type="ECO:0000313" key="1">
    <source>
        <dbReference type="EnsemblPlants" id="OMERI03G27310.1"/>
    </source>
</evidence>
<organism evidence="1">
    <name type="scientific">Oryza meridionalis</name>
    <dbReference type="NCBI Taxonomy" id="40149"/>
    <lineage>
        <taxon>Eukaryota</taxon>
        <taxon>Viridiplantae</taxon>
        <taxon>Streptophyta</taxon>
        <taxon>Embryophyta</taxon>
        <taxon>Tracheophyta</taxon>
        <taxon>Spermatophyta</taxon>
        <taxon>Magnoliopsida</taxon>
        <taxon>Liliopsida</taxon>
        <taxon>Poales</taxon>
        <taxon>Poaceae</taxon>
        <taxon>BOP clade</taxon>
        <taxon>Oryzoideae</taxon>
        <taxon>Oryzeae</taxon>
        <taxon>Oryzinae</taxon>
        <taxon>Oryza</taxon>
    </lineage>
</organism>
<reference evidence="1" key="2">
    <citation type="submission" date="2018-05" db="EMBL/GenBank/DDBJ databases">
        <title>OmerRS3 (Oryza meridionalis Reference Sequence Version 3).</title>
        <authorList>
            <person name="Zhang J."/>
            <person name="Kudrna D."/>
            <person name="Lee S."/>
            <person name="Talag J."/>
            <person name="Welchert J."/>
            <person name="Wing R.A."/>
        </authorList>
    </citation>
    <scope>NUCLEOTIDE SEQUENCE [LARGE SCALE GENOMIC DNA]</scope>
    <source>
        <strain evidence="1">cv. OR44</strain>
    </source>
</reference>
<accession>A0A0E0D562</accession>
<dbReference type="EnsemblPlants" id="OMERI03G27310.1">
    <property type="protein sequence ID" value="OMERI03G27310.1"/>
    <property type="gene ID" value="OMERI03G27310"/>
</dbReference>
<dbReference type="HOGENOM" id="CLU_2945650_0_0_1"/>
<dbReference type="AlphaFoldDB" id="A0A0E0D562"/>
<reference evidence="1" key="1">
    <citation type="submission" date="2015-04" db="UniProtKB">
        <authorList>
            <consortium name="EnsemblPlants"/>
        </authorList>
    </citation>
    <scope>IDENTIFICATION</scope>
</reference>
<dbReference type="Proteomes" id="UP000008021">
    <property type="component" value="Chromosome 3"/>
</dbReference>
<name>A0A0E0D562_9ORYZ</name>